<name>A0A9N9BIK9_9GLOM</name>
<dbReference type="InterPro" id="IPR052766">
    <property type="entry name" value="S41A_metabolite_peptidase"/>
</dbReference>
<evidence type="ECO:0000313" key="3">
    <source>
        <dbReference type="EMBL" id="CAG8569274.1"/>
    </source>
</evidence>
<comment type="caution">
    <text evidence="3">The sequence shown here is derived from an EMBL/GenBank/DDBJ whole genome shotgun (WGS) entry which is preliminary data.</text>
</comment>
<evidence type="ECO:0000256" key="1">
    <source>
        <dbReference type="SAM" id="SignalP"/>
    </source>
</evidence>
<dbReference type="SUPFAM" id="SSF52096">
    <property type="entry name" value="ClpP/crotonase"/>
    <property type="match status" value="1"/>
</dbReference>
<dbReference type="AlphaFoldDB" id="A0A9N9BIK9"/>
<sequence>MKFTIIALLCNVFFLLFSLERLPGSNAAPTVRPCSKFSSYVKGDDHIVSVPMEEVRSCLTSFKYKKEDANTIVDSIIKALTGYYVFLDSARDPPKPGNTYDKIDVVSALKEILQHDFKTDYDFALNVTNTLEQLKDAHTNFFPYCYKNFIYFQGINLYSTVNTNGQQSIKVWKDFIDDSNSECDVLLIDDIPAVQAIKQYARENIGIVRDLGVRFNMALTAPSADGTSLFNFFTRRHFLPLSDKITYTLKCNGVTKKVVRTWTACGAASALESVTSAEKYWVQNCAPLAGQSKTRASHSRKLFGKPTSQRRKTSTNNICEIISPDVPSPIKLRHGQLLHESNSAKFYYLPEKNTGVMTLSEVKDSNFTEGFQKFIDKGVKKVILDLTNNPGGSILTAHNLNKLLFPKTDPYFNTDFRVSDLFRLSIQNSKSPDTSIAYHGIWVDPQTKKPFKNDKSFIGNNKYTRGGVTEHYTSQLIENDNPLSAHVLPWKATDYAILTNGFCGSSCSLIATHLAEENNILTVSVGGLANTPMAFASFTGGQEYDLDSILKELKSIGLSNNPLAPQPFPVNAELTFAIKEAYSKSNPGEVLEFSYRPAVKRLYYDSISARDPSEFWLQVAAFLNKDK</sequence>
<feature type="signal peptide" evidence="1">
    <location>
        <begin position="1"/>
        <end position="27"/>
    </location>
</feature>
<accession>A0A9N9BIK9</accession>
<dbReference type="PANTHER" id="PTHR37049:SF4">
    <property type="entry name" value="RHODANESE DOMAIN-CONTAINING PROTEIN"/>
    <property type="match status" value="1"/>
</dbReference>
<keyword evidence="1" id="KW-0732">Signal</keyword>
<reference evidence="3" key="1">
    <citation type="submission" date="2021-06" db="EMBL/GenBank/DDBJ databases">
        <authorList>
            <person name="Kallberg Y."/>
            <person name="Tangrot J."/>
            <person name="Rosling A."/>
        </authorList>
    </citation>
    <scope>NUCLEOTIDE SEQUENCE</scope>
    <source>
        <strain evidence="3">CL551</strain>
    </source>
</reference>
<dbReference type="Proteomes" id="UP000789342">
    <property type="component" value="Unassembled WGS sequence"/>
</dbReference>
<gene>
    <name evidence="3" type="ORF">AMORRO_LOCUS6387</name>
</gene>
<dbReference type="GO" id="GO:0008236">
    <property type="term" value="F:serine-type peptidase activity"/>
    <property type="evidence" value="ECO:0007669"/>
    <property type="project" value="InterPro"/>
</dbReference>
<evidence type="ECO:0000259" key="2">
    <source>
        <dbReference type="Pfam" id="PF03572"/>
    </source>
</evidence>
<dbReference type="EMBL" id="CAJVPV010004243">
    <property type="protein sequence ID" value="CAG8569274.1"/>
    <property type="molecule type" value="Genomic_DNA"/>
</dbReference>
<evidence type="ECO:0000313" key="4">
    <source>
        <dbReference type="Proteomes" id="UP000789342"/>
    </source>
</evidence>
<dbReference type="GO" id="GO:0006508">
    <property type="term" value="P:proteolysis"/>
    <property type="evidence" value="ECO:0007669"/>
    <property type="project" value="InterPro"/>
</dbReference>
<proteinExistence type="predicted"/>
<protein>
    <submittedName>
        <fullName evidence="3">18751_t:CDS:1</fullName>
    </submittedName>
</protein>
<organism evidence="3 4">
    <name type="scientific">Acaulospora morrowiae</name>
    <dbReference type="NCBI Taxonomy" id="94023"/>
    <lineage>
        <taxon>Eukaryota</taxon>
        <taxon>Fungi</taxon>
        <taxon>Fungi incertae sedis</taxon>
        <taxon>Mucoromycota</taxon>
        <taxon>Glomeromycotina</taxon>
        <taxon>Glomeromycetes</taxon>
        <taxon>Diversisporales</taxon>
        <taxon>Acaulosporaceae</taxon>
        <taxon>Acaulospora</taxon>
    </lineage>
</organism>
<dbReference type="Pfam" id="PF03572">
    <property type="entry name" value="Peptidase_S41"/>
    <property type="match status" value="1"/>
</dbReference>
<feature type="chain" id="PRO_5040162992" evidence="1">
    <location>
        <begin position="28"/>
        <end position="627"/>
    </location>
</feature>
<dbReference type="OrthoDB" id="27214at2759"/>
<feature type="domain" description="Tail specific protease" evidence="2">
    <location>
        <begin position="354"/>
        <end position="409"/>
    </location>
</feature>
<dbReference type="Gene3D" id="3.90.226.10">
    <property type="entry name" value="2-enoyl-CoA Hydratase, Chain A, domain 1"/>
    <property type="match status" value="1"/>
</dbReference>
<keyword evidence="4" id="KW-1185">Reference proteome</keyword>
<dbReference type="InterPro" id="IPR029045">
    <property type="entry name" value="ClpP/crotonase-like_dom_sf"/>
</dbReference>
<dbReference type="PANTHER" id="PTHR37049">
    <property type="entry name" value="PEPTIDASE S41 FAMILY PROTEIN"/>
    <property type="match status" value="1"/>
</dbReference>
<dbReference type="InterPro" id="IPR005151">
    <property type="entry name" value="Tail-specific_protease"/>
</dbReference>